<keyword evidence="2" id="KW-1185">Reference proteome</keyword>
<dbReference type="RefSeq" id="WP_068000455.1">
    <property type="nucleotide sequence ID" value="NZ_QQBC01000003.1"/>
</dbReference>
<evidence type="ECO:0000313" key="2">
    <source>
        <dbReference type="Proteomes" id="UP000254869"/>
    </source>
</evidence>
<reference evidence="1 2" key="1">
    <citation type="submission" date="2018-07" db="EMBL/GenBank/DDBJ databases">
        <title>Genomic Encyclopedia of Type Strains, Phase IV (KMG-IV): sequencing the most valuable type-strain genomes for metagenomic binning, comparative biology and taxonomic classification.</title>
        <authorList>
            <person name="Goeker M."/>
        </authorList>
    </citation>
    <scope>NUCLEOTIDE SEQUENCE [LARGE SCALE GENOMIC DNA]</scope>
    <source>
        <strain evidence="1 2">DSM 44290</strain>
    </source>
</reference>
<name>A0A370I9P1_9NOCA</name>
<protein>
    <submittedName>
        <fullName evidence="1">Uncharacterized protein</fullName>
    </submittedName>
</protein>
<dbReference type="Proteomes" id="UP000254869">
    <property type="component" value="Unassembled WGS sequence"/>
</dbReference>
<proteinExistence type="predicted"/>
<dbReference type="STRING" id="1210086.GCA_001613105_04341"/>
<sequence length="133" mass="13468">MRIRIAAGTILIVAATAVPLGVGTASAVSIGPDAMTDGTALSLTHEETAAVSRMRLGPAIAQLVPGRGWTPAGRADLAETLTSAADTAATKPGAYLFVSLVGDPSDPDHVDAGYREPTGPCCVESHFTVVAQQ</sequence>
<organism evidence="1 2">
    <name type="scientific">Nocardia pseudobrasiliensis</name>
    <dbReference type="NCBI Taxonomy" id="45979"/>
    <lineage>
        <taxon>Bacteria</taxon>
        <taxon>Bacillati</taxon>
        <taxon>Actinomycetota</taxon>
        <taxon>Actinomycetes</taxon>
        <taxon>Mycobacteriales</taxon>
        <taxon>Nocardiaceae</taxon>
        <taxon>Nocardia</taxon>
    </lineage>
</organism>
<accession>A0A370I9P1</accession>
<evidence type="ECO:0000313" key="1">
    <source>
        <dbReference type="EMBL" id="RDI67360.1"/>
    </source>
</evidence>
<dbReference type="EMBL" id="QQBC01000003">
    <property type="protein sequence ID" value="RDI67360.1"/>
    <property type="molecule type" value="Genomic_DNA"/>
</dbReference>
<dbReference type="AlphaFoldDB" id="A0A370I9P1"/>
<gene>
    <name evidence="1" type="ORF">DFR76_103431</name>
</gene>
<comment type="caution">
    <text evidence="1">The sequence shown here is derived from an EMBL/GenBank/DDBJ whole genome shotgun (WGS) entry which is preliminary data.</text>
</comment>